<feature type="region of interest" description="Disordered" evidence="1">
    <location>
        <begin position="1"/>
        <end position="39"/>
    </location>
</feature>
<feature type="region of interest" description="Disordered" evidence="1">
    <location>
        <begin position="135"/>
        <end position="154"/>
    </location>
</feature>
<protein>
    <submittedName>
        <fullName evidence="2">Uncharacterized protein</fullName>
    </submittedName>
</protein>
<dbReference type="AlphaFoldDB" id="A0A8H7VXM0"/>
<comment type="caution">
    <text evidence="2">The sequence shown here is derived from an EMBL/GenBank/DDBJ whole genome shotgun (WGS) entry which is preliminary data.</text>
</comment>
<feature type="compositionally biased region" description="Polar residues" evidence="1">
    <location>
        <begin position="29"/>
        <end position="39"/>
    </location>
</feature>
<dbReference type="OrthoDB" id="2272375at2759"/>
<name>A0A8H7VXM0_9FUNG</name>
<dbReference type="Proteomes" id="UP000613177">
    <property type="component" value="Unassembled WGS sequence"/>
</dbReference>
<dbReference type="EMBL" id="JAEPRE010000111">
    <property type="protein sequence ID" value="KAG2232433.1"/>
    <property type="molecule type" value="Genomic_DNA"/>
</dbReference>
<evidence type="ECO:0000313" key="2">
    <source>
        <dbReference type="EMBL" id="KAG2232433.1"/>
    </source>
</evidence>
<feature type="region of interest" description="Disordered" evidence="1">
    <location>
        <begin position="169"/>
        <end position="205"/>
    </location>
</feature>
<evidence type="ECO:0000256" key="1">
    <source>
        <dbReference type="SAM" id="MobiDB-lite"/>
    </source>
</evidence>
<sequence>MDTRQFYQSSGNAPNRALNTPSPVVFPSASPTPKLYSTPTQKLPEVKSWQDIGMESVPQTNGNNKYHDDATIIHHAEDYHHQNHTYNHFNDREKSANAISPLSMMMESDTLLDDEDISSYRFSEGDYLSSIISSRPTSVSNSPLRRRPVSFSSPSPQLYQLEEEADKPIVGSPFAPVPNNDPIIERPRRFSMTGPVPQINNNNNSVAQTSKLGSFMSRMKKVASTKPSLFK</sequence>
<evidence type="ECO:0000313" key="3">
    <source>
        <dbReference type="Proteomes" id="UP000613177"/>
    </source>
</evidence>
<keyword evidence="3" id="KW-1185">Reference proteome</keyword>
<organism evidence="2 3">
    <name type="scientific">Thamnidium elegans</name>
    <dbReference type="NCBI Taxonomy" id="101142"/>
    <lineage>
        <taxon>Eukaryota</taxon>
        <taxon>Fungi</taxon>
        <taxon>Fungi incertae sedis</taxon>
        <taxon>Mucoromycota</taxon>
        <taxon>Mucoromycotina</taxon>
        <taxon>Mucoromycetes</taxon>
        <taxon>Mucorales</taxon>
        <taxon>Mucorineae</taxon>
        <taxon>Mucoraceae</taxon>
        <taxon>Thamnidium</taxon>
    </lineage>
</organism>
<feature type="compositionally biased region" description="Polar residues" evidence="1">
    <location>
        <begin position="1"/>
        <end position="22"/>
    </location>
</feature>
<proteinExistence type="predicted"/>
<reference evidence="2" key="1">
    <citation type="submission" date="2021-01" db="EMBL/GenBank/DDBJ databases">
        <title>Metabolic potential, ecology and presence of endohyphal bacteria is reflected in genomic diversity of Mucoromycotina.</title>
        <authorList>
            <person name="Muszewska A."/>
            <person name="Okrasinska A."/>
            <person name="Steczkiewicz K."/>
            <person name="Drgas O."/>
            <person name="Orlowska M."/>
            <person name="Perlinska-Lenart U."/>
            <person name="Aleksandrzak-Piekarczyk T."/>
            <person name="Szatraj K."/>
            <person name="Zielenkiewicz U."/>
            <person name="Pilsyk S."/>
            <person name="Malc E."/>
            <person name="Mieczkowski P."/>
            <person name="Kruszewska J.S."/>
            <person name="Biernat P."/>
            <person name="Pawlowska J."/>
        </authorList>
    </citation>
    <scope>NUCLEOTIDE SEQUENCE</scope>
    <source>
        <strain evidence="2">WA0000018081</strain>
    </source>
</reference>
<gene>
    <name evidence="2" type="ORF">INT48_001909</name>
</gene>
<accession>A0A8H7VXM0</accession>